<sequence length="373" mass="42236">MSNVSFGSVDCGDCIIPKKGGMEPTGHYWLNLGAYLQAQGMKPVHVNPHHVKKSKELDDNNPSKNDRKDPKTIAGLVNEGRFSYPYIPTGIYAEIRNLSNLRIQTQEEITRVKNRMARWFSIYFPEIKDVYRNPDAVSGLMVIKQAALPCDIRELGVEGVNKIWRDARLKGAGLKRATTLVAAAEHSIGNTEAPRSARKEIRNLLEDYEGYKKRMDELMEEIEKTLSEIPYIDKLMEITGIGIKTVSCFIAEVGDIGRFDNPKQVQKLAGYAIVADSSGKHNGESRISHRGRKRLRYTLYEAAISVIGKNKEFKEIHSYYRTREKNPLKKMQSVIAVACKLIRIFYMILTKGADYDGRKMLNDIVRPEIQPAA</sequence>
<gene>
    <name evidence="4" type="ORF">RUMOBE_03767</name>
</gene>
<dbReference type="Proteomes" id="UP000006002">
    <property type="component" value="Unassembled WGS sequence"/>
</dbReference>
<dbReference type="PANTHER" id="PTHR33055">
    <property type="entry name" value="TRANSPOSASE FOR INSERTION SEQUENCE ELEMENT IS1111A"/>
    <property type="match status" value="1"/>
</dbReference>
<reference evidence="4 5" key="1">
    <citation type="submission" date="2007-03" db="EMBL/GenBank/DDBJ databases">
        <authorList>
            <person name="Fulton L."/>
            <person name="Clifton S."/>
            <person name="Fulton B."/>
            <person name="Xu J."/>
            <person name="Minx P."/>
            <person name="Pepin K.H."/>
            <person name="Johnson M."/>
            <person name="Thiruvilangam P."/>
            <person name="Bhonagiri V."/>
            <person name="Nash W.E."/>
            <person name="Mardis E.R."/>
            <person name="Wilson R.K."/>
        </authorList>
    </citation>
    <scope>NUCLEOTIDE SEQUENCE [LARGE SCALE GENOMIC DNA]</scope>
    <source>
        <strain evidence="4 5">ATCC 29174</strain>
    </source>
</reference>
<dbReference type="GO" id="GO:0006313">
    <property type="term" value="P:DNA transposition"/>
    <property type="evidence" value="ECO:0007669"/>
    <property type="project" value="InterPro"/>
</dbReference>
<accession>A5ZXL1</accession>
<dbReference type="NCBIfam" id="NF033542">
    <property type="entry name" value="transpos_IS110"/>
    <property type="match status" value="1"/>
</dbReference>
<feature type="domain" description="Transposase IS116/IS110/IS902 C-terminal" evidence="3">
    <location>
        <begin position="234"/>
        <end position="316"/>
    </location>
</feature>
<evidence type="ECO:0000313" key="5">
    <source>
        <dbReference type="Proteomes" id="UP000006002"/>
    </source>
</evidence>
<dbReference type="InterPro" id="IPR003346">
    <property type="entry name" value="Transposase_20"/>
</dbReference>
<feature type="coiled-coil region" evidence="1">
    <location>
        <begin position="201"/>
        <end position="228"/>
    </location>
</feature>
<organism evidence="4 5">
    <name type="scientific">Blautia obeum ATCC 29174</name>
    <dbReference type="NCBI Taxonomy" id="411459"/>
    <lineage>
        <taxon>Bacteria</taxon>
        <taxon>Bacillati</taxon>
        <taxon>Bacillota</taxon>
        <taxon>Clostridia</taxon>
        <taxon>Lachnospirales</taxon>
        <taxon>Lachnospiraceae</taxon>
        <taxon>Blautia</taxon>
    </lineage>
</organism>
<protein>
    <submittedName>
        <fullName evidence="4">Transposase, IS116/IS110/IS902 family</fullName>
    </submittedName>
</protein>
<dbReference type="eggNOG" id="COG3547">
    <property type="taxonomic scope" value="Bacteria"/>
</dbReference>
<dbReference type="InterPro" id="IPR047650">
    <property type="entry name" value="Transpos_IS110"/>
</dbReference>
<dbReference type="Pfam" id="PF02371">
    <property type="entry name" value="Transposase_20"/>
    <property type="match status" value="1"/>
</dbReference>
<evidence type="ECO:0000313" key="4">
    <source>
        <dbReference type="EMBL" id="EDM85616.1"/>
    </source>
</evidence>
<name>A5ZXL1_9FIRM</name>
<dbReference type="HOGENOM" id="CLU_036902_4_1_9"/>
<evidence type="ECO:0000256" key="1">
    <source>
        <dbReference type="SAM" id="Coils"/>
    </source>
</evidence>
<evidence type="ECO:0000259" key="3">
    <source>
        <dbReference type="Pfam" id="PF02371"/>
    </source>
</evidence>
<dbReference type="EMBL" id="AAVO02000026">
    <property type="protein sequence ID" value="EDM85616.1"/>
    <property type="molecule type" value="Genomic_DNA"/>
</dbReference>
<evidence type="ECO:0000259" key="2">
    <source>
        <dbReference type="Pfam" id="PF01548"/>
    </source>
</evidence>
<feature type="domain" description="Transposase IS110-like N-terminal" evidence="2">
    <location>
        <begin position="21"/>
        <end position="125"/>
    </location>
</feature>
<comment type="caution">
    <text evidence="4">The sequence shown here is derived from an EMBL/GenBank/DDBJ whole genome shotgun (WGS) entry which is preliminary data.</text>
</comment>
<keyword evidence="1" id="KW-0175">Coiled coil</keyword>
<reference evidence="4 5" key="2">
    <citation type="submission" date="2007-04" db="EMBL/GenBank/DDBJ databases">
        <title>Draft genome sequence of Ruminococcus obeum (ATCC 29174).</title>
        <authorList>
            <person name="Sudarsanam P."/>
            <person name="Ley R."/>
            <person name="Guruge J."/>
            <person name="Turnbaugh P.J."/>
            <person name="Mahowald M."/>
            <person name="Liep D."/>
            <person name="Gordon J."/>
        </authorList>
    </citation>
    <scope>NUCLEOTIDE SEQUENCE [LARGE SCALE GENOMIC DNA]</scope>
    <source>
        <strain evidence="4 5">ATCC 29174</strain>
    </source>
</reference>
<dbReference type="Pfam" id="PF01548">
    <property type="entry name" value="DEDD_Tnp_IS110"/>
    <property type="match status" value="1"/>
</dbReference>
<dbReference type="PANTHER" id="PTHR33055:SF13">
    <property type="entry name" value="TRANSPOSASE"/>
    <property type="match status" value="1"/>
</dbReference>
<dbReference type="InterPro" id="IPR002525">
    <property type="entry name" value="Transp_IS110-like_N"/>
</dbReference>
<dbReference type="GO" id="GO:0004803">
    <property type="term" value="F:transposase activity"/>
    <property type="evidence" value="ECO:0007669"/>
    <property type="project" value="InterPro"/>
</dbReference>
<proteinExistence type="predicted"/>
<dbReference type="AlphaFoldDB" id="A5ZXL1"/>
<dbReference type="GO" id="GO:0003677">
    <property type="term" value="F:DNA binding"/>
    <property type="evidence" value="ECO:0007669"/>
    <property type="project" value="InterPro"/>
</dbReference>